<dbReference type="GO" id="GO:0000166">
    <property type="term" value="F:nucleotide binding"/>
    <property type="evidence" value="ECO:0007669"/>
    <property type="project" value="UniProtKB-KW"/>
</dbReference>
<keyword evidence="1 2" id="KW-0732">Signal</keyword>
<organism evidence="5">
    <name type="scientific">Caldithrix abyssi</name>
    <dbReference type="NCBI Taxonomy" id="187145"/>
    <lineage>
        <taxon>Bacteria</taxon>
        <taxon>Pseudomonadati</taxon>
        <taxon>Calditrichota</taxon>
        <taxon>Calditrichia</taxon>
        <taxon>Calditrichales</taxon>
        <taxon>Calditrichaceae</taxon>
        <taxon>Caldithrix</taxon>
    </lineage>
</organism>
<dbReference type="SUPFAM" id="SSF56300">
    <property type="entry name" value="Metallo-dependent phosphatases"/>
    <property type="match status" value="1"/>
</dbReference>
<keyword evidence="2" id="KW-0547">Nucleotide-binding</keyword>
<comment type="caution">
    <text evidence="5">The sequence shown here is derived from an EMBL/GenBank/DDBJ whole genome shotgun (WGS) entry which is preliminary data.</text>
</comment>
<dbReference type="Gene3D" id="3.60.21.10">
    <property type="match status" value="1"/>
</dbReference>
<proteinExistence type="inferred from homology"/>
<dbReference type="EMBL" id="DROD01000161">
    <property type="protein sequence ID" value="HHJ51986.1"/>
    <property type="molecule type" value="Genomic_DNA"/>
</dbReference>
<dbReference type="InterPro" id="IPR008334">
    <property type="entry name" value="5'-Nucleotdase_C"/>
</dbReference>
<dbReference type="InterPro" id="IPR029052">
    <property type="entry name" value="Metallo-depent_PP-like"/>
</dbReference>
<dbReference type="GO" id="GO:0016787">
    <property type="term" value="F:hydrolase activity"/>
    <property type="evidence" value="ECO:0007669"/>
    <property type="project" value="UniProtKB-KW"/>
</dbReference>
<reference evidence="5" key="1">
    <citation type="journal article" date="2020" name="mSystems">
        <title>Genome- and Community-Level Interaction Insights into Carbon Utilization and Element Cycling Functions of Hydrothermarchaeota in Hydrothermal Sediment.</title>
        <authorList>
            <person name="Zhou Z."/>
            <person name="Liu Y."/>
            <person name="Xu W."/>
            <person name="Pan J."/>
            <person name="Luo Z.H."/>
            <person name="Li M."/>
        </authorList>
    </citation>
    <scope>NUCLEOTIDE SEQUENCE [LARGE SCALE GENOMIC DNA]</scope>
    <source>
        <strain evidence="5">HyVt-527</strain>
    </source>
</reference>
<dbReference type="Pfam" id="PF02872">
    <property type="entry name" value="5_nucleotid_C"/>
    <property type="match status" value="1"/>
</dbReference>
<protein>
    <submittedName>
        <fullName evidence="5">Bifunctional metallophosphatase/5'-nucleotidase</fullName>
    </submittedName>
</protein>
<dbReference type="InterPro" id="IPR004843">
    <property type="entry name" value="Calcineurin-like_PHP"/>
</dbReference>
<evidence type="ECO:0000259" key="4">
    <source>
        <dbReference type="Pfam" id="PF02872"/>
    </source>
</evidence>
<comment type="similarity">
    <text evidence="2">Belongs to the 5'-nucleotidase family.</text>
</comment>
<dbReference type="GO" id="GO:0030288">
    <property type="term" value="C:outer membrane-bounded periplasmic space"/>
    <property type="evidence" value="ECO:0007669"/>
    <property type="project" value="TreeGrafter"/>
</dbReference>
<dbReference type="InterPro" id="IPR036907">
    <property type="entry name" value="5'-Nucleotdase_C_sf"/>
</dbReference>
<feature type="chain" id="PRO_5031591486" evidence="2">
    <location>
        <begin position="18"/>
        <end position="551"/>
    </location>
</feature>
<evidence type="ECO:0000313" key="5">
    <source>
        <dbReference type="EMBL" id="HHJ51986.1"/>
    </source>
</evidence>
<dbReference type="AlphaFoldDB" id="A0A7V5PMT9"/>
<dbReference type="PRINTS" id="PR01607">
    <property type="entry name" value="APYRASEFAMLY"/>
</dbReference>
<dbReference type="Proteomes" id="UP000886124">
    <property type="component" value="Unassembled WGS sequence"/>
</dbReference>
<dbReference type="Pfam" id="PF00149">
    <property type="entry name" value="Metallophos"/>
    <property type="match status" value="1"/>
</dbReference>
<dbReference type="GO" id="GO:0009166">
    <property type="term" value="P:nucleotide catabolic process"/>
    <property type="evidence" value="ECO:0007669"/>
    <property type="project" value="InterPro"/>
</dbReference>
<name>A0A7V5PMT9_CALAY</name>
<evidence type="ECO:0000256" key="1">
    <source>
        <dbReference type="ARBA" id="ARBA00022729"/>
    </source>
</evidence>
<keyword evidence="2" id="KW-0378">Hydrolase</keyword>
<feature type="signal peptide" evidence="2">
    <location>
        <begin position="1"/>
        <end position="17"/>
    </location>
</feature>
<sequence length="551" mass="62253">MKRILFFLLITTAVLSAQRPDTLYILQTTDVHGNIWPYNYFRDDSADYGLAKIYTRVIGYRQHHKNVILLDGGDLLQGTPLVYYFNKIETSVMNPLILTLNYMGYDAFAVGNHDIEQGPQVYLKAQQESRFPWLSANSVMEDGRTFFRPYVILKRNGLKIGIIGLTTPGIPMWLDQALYPGIHWADMVETARKYAPLLRPHVDVLVGLFHAGFEAGYSAKQTQARGLPNENASLLVAQQVPGFDVIFAGHSHRPFPPIKGERSQTESAPADVPLRINAGSWGRNLGVAQIILQKPKAGRAQIVSKTGWLESTKKTPASLAIRQLTEFYHNKTLDYIRQPIADLTDTLDARSSRFQDNPVVELINKAQMWISGADISFAASFNDRLKIAPGQIRIKDIYGMYKYENYLYVLEMTGRQIKDYLNYCADYYQLEGDHLTANPQMAGYNYDMAEGIGYTVHVRSRRNDGKAKNHVDAIVFLRTGKPLQMDRTYKVALNSYRATGGGGHLAAAHALNAPVVWKSDEEMRNILAKYIRQLKVIRPKTDGNWKVVSDR</sequence>
<dbReference type="PANTHER" id="PTHR11575:SF6">
    <property type="entry name" value="2',3'-CYCLIC-NUCLEOTIDE 2'-PHOSPHODIESTERASE_3'-NUCLEOTIDASE"/>
    <property type="match status" value="1"/>
</dbReference>
<feature type="domain" description="Calcineurin-like phosphoesterase" evidence="3">
    <location>
        <begin position="25"/>
        <end position="254"/>
    </location>
</feature>
<feature type="domain" description="5'-Nucleotidase C-terminal" evidence="4">
    <location>
        <begin position="341"/>
        <end position="504"/>
    </location>
</feature>
<evidence type="ECO:0000256" key="2">
    <source>
        <dbReference type="RuleBase" id="RU362119"/>
    </source>
</evidence>
<evidence type="ECO:0000259" key="3">
    <source>
        <dbReference type="Pfam" id="PF00149"/>
    </source>
</evidence>
<accession>A0A7V5PMT9</accession>
<dbReference type="PANTHER" id="PTHR11575">
    <property type="entry name" value="5'-NUCLEOTIDASE-RELATED"/>
    <property type="match status" value="1"/>
</dbReference>
<dbReference type="InterPro" id="IPR006179">
    <property type="entry name" value="5_nucleotidase/apyrase"/>
</dbReference>
<gene>
    <name evidence="5" type="ORF">ENJ89_02220</name>
</gene>
<dbReference type="SUPFAM" id="SSF55816">
    <property type="entry name" value="5'-nucleotidase (syn. UDP-sugar hydrolase), C-terminal domain"/>
    <property type="match status" value="1"/>
</dbReference>
<dbReference type="Gene3D" id="3.90.780.10">
    <property type="entry name" value="5'-Nucleotidase, C-terminal domain"/>
    <property type="match status" value="1"/>
</dbReference>